<feature type="compositionally biased region" description="Basic and acidic residues" evidence="1">
    <location>
        <begin position="309"/>
        <end position="318"/>
    </location>
</feature>
<evidence type="ECO:0000256" key="1">
    <source>
        <dbReference type="SAM" id="MobiDB-lite"/>
    </source>
</evidence>
<reference evidence="2" key="1">
    <citation type="submission" date="2021-12" db="EMBL/GenBank/DDBJ databases">
        <authorList>
            <person name="King R."/>
        </authorList>
    </citation>
    <scope>NUCLEOTIDE SEQUENCE</scope>
</reference>
<feature type="region of interest" description="Disordered" evidence="1">
    <location>
        <begin position="889"/>
        <end position="913"/>
    </location>
</feature>
<feature type="compositionally biased region" description="Polar residues" evidence="1">
    <location>
        <begin position="891"/>
        <end position="903"/>
    </location>
</feature>
<feature type="compositionally biased region" description="Low complexity" evidence="1">
    <location>
        <begin position="585"/>
        <end position="599"/>
    </location>
</feature>
<protein>
    <submittedName>
        <fullName evidence="2">Uncharacterized protein</fullName>
    </submittedName>
</protein>
<feature type="region of interest" description="Disordered" evidence="1">
    <location>
        <begin position="649"/>
        <end position="668"/>
    </location>
</feature>
<evidence type="ECO:0000313" key="3">
    <source>
        <dbReference type="Proteomes" id="UP001154114"/>
    </source>
</evidence>
<accession>A0A9N8Q2J7</accession>
<feature type="compositionally biased region" description="Basic and acidic residues" evidence="1">
    <location>
        <begin position="251"/>
        <end position="262"/>
    </location>
</feature>
<sequence length="913" mass="101830">MCRFGEHIPLRIVIHAAEAALINISILIKALRHGRPVGARGARHSRREYFGRHSTRLGFHAAPRIPLTHKHCIFGADNAPDGLDALIPLPHCTHRTGEIGSEVSYNVMAMTPRAARRAVSSPLVNTHDLRHRRRVLTPDARFTIKTHLFILFDHFIRQCNSNSFVVLTRPLSADVGSSIHTLLLPSAKMSGYGFTSICIVTRVCIVPEVMRRVACGDVCPAPPSAQPPAPLAVQRISENKELLRQQLLSASKERLEKQESPKPKHARNRQKNRWKLKFHHQALPQEYLDHYEQSLQKANAAKQAQQKQKPPEKPKQEQNFDINNFTNETFKIWAQRLAGIQNETGTLTVPQVSSMLNMAAKPTNKDEKKKKNPAIAPSKIVTYDDLPYMGEMTLNNSKPRRGRKPKKADICHLIYENYGTVVPGQPPPTQDRLNQLNMGSNFRGGDHPPTSSPKTDLQNKIISSLLERKLSQENKKRLESLTPPKFSSPDEPMPEAPVTIAGPLHSDDEPLNLCIRDLHDLKIQIQKKFGNIYSSLPEVKTEVETDTSEQEASKAEQPPNAISVIQRNTNLSPAAAGSPPPPRARPASPALSEPARASSTDPDAKLPGYVYWPNAGLYMHPLALQTQLLYYQRLAAAGQLPFSLEGENRGLSTPNSVSEVSENSSTVDDNKNKLVLKQISELLDPKVIKQVEEAKRSPDQTKMKRASPNPVQGPVKRKRSAIFIPPMPTKTNSTTPTTEVSICKFKFTGGSKPSLQEKKMLSVDSGGNFRYYSGTGNKGNKGYEYLQRDSNQGRNMEVAGETSAAQPKLESQSPALSKEDLSKKKRKSRKSLQREKLEQTFKEKGFLIQTQQLQSAEGATYCKFRQLRKFTRYLFRSWKDYLPGELEENQNAEASDKQASPASTEPAAAGEWG</sequence>
<proteinExistence type="predicted"/>
<organism evidence="2 3">
    <name type="scientific">Chrysodeixis includens</name>
    <name type="common">Soybean looper</name>
    <name type="synonym">Pseudoplusia includens</name>
    <dbReference type="NCBI Taxonomy" id="689277"/>
    <lineage>
        <taxon>Eukaryota</taxon>
        <taxon>Metazoa</taxon>
        <taxon>Ecdysozoa</taxon>
        <taxon>Arthropoda</taxon>
        <taxon>Hexapoda</taxon>
        <taxon>Insecta</taxon>
        <taxon>Pterygota</taxon>
        <taxon>Neoptera</taxon>
        <taxon>Endopterygota</taxon>
        <taxon>Lepidoptera</taxon>
        <taxon>Glossata</taxon>
        <taxon>Ditrysia</taxon>
        <taxon>Noctuoidea</taxon>
        <taxon>Noctuidae</taxon>
        <taxon>Plusiinae</taxon>
        <taxon>Chrysodeixis</taxon>
    </lineage>
</organism>
<feature type="region of interest" description="Disordered" evidence="1">
    <location>
        <begin position="792"/>
        <end position="835"/>
    </location>
</feature>
<feature type="compositionally biased region" description="Low complexity" evidence="1">
    <location>
        <begin position="296"/>
        <end position="308"/>
    </location>
</feature>
<feature type="region of interest" description="Disordered" evidence="1">
    <location>
        <begin position="250"/>
        <end position="275"/>
    </location>
</feature>
<dbReference type="EMBL" id="LR824025">
    <property type="protein sequence ID" value="CAD0204644.1"/>
    <property type="molecule type" value="Genomic_DNA"/>
</dbReference>
<feature type="region of interest" description="Disordered" evidence="1">
    <location>
        <begin position="541"/>
        <end position="605"/>
    </location>
</feature>
<feature type="region of interest" description="Disordered" evidence="1">
    <location>
        <begin position="468"/>
        <end position="494"/>
    </location>
</feature>
<dbReference type="OrthoDB" id="6348149at2759"/>
<feature type="region of interest" description="Disordered" evidence="1">
    <location>
        <begin position="296"/>
        <end position="320"/>
    </location>
</feature>
<feature type="region of interest" description="Disordered" evidence="1">
    <location>
        <begin position="421"/>
        <end position="456"/>
    </location>
</feature>
<evidence type="ECO:0000313" key="2">
    <source>
        <dbReference type="EMBL" id="CAD0204644.1"/>
    </source>
</evidence>
<dbReference type="AlphaFoldDB" id="A0A9N8Q2J7"/>
<feature type="region of interest" description="Disordered" evidence="1">
    <location>
        <begin position="693"/>
        <end position="716"/>
    </location>
</feature>
<keyword evidence="3" id="KW-1185">Reference proteome</keyword>
<feature type="compositionally biased region" description="Polar residues" evidence="1">
    <location>
        <begin position="803"/>
        <end position="815"/>
    </location>
</feature>
<feature type="compositionally biased region" description="Basic and acidic residues" evidence="1">
    <location>
        <begin position="693"/>
        <end position="702"/>
    </location>
</feature>
<dbReference type="Proteomes" id="UP001154114">
    <property type="component" value="Chromosome 22"/>
</dbReference>
<feature type="compositionally biased region" description="Polar residues" evidence="1">
    <location>
        <begin position="431"/>
        <end position="440"/>
    </location>
</feature>
<gene>
    <name evidence="2" type="ORF">CINC_LOCUS6951</name>
</gene>
<name>A0A9N8Q2J7_CHRIL</name>
<feature type="compositionally biased region" description="Basic and acidic residues" evidence="1">
    <location>
        <begin position="468"/>
        <end position="479"/>
    </location>
</feature>
<feature type="compositionally biased region" description="Basic residues" evidence="1">
    <location>
        <begin position="263"/>
        <end position="275"/>
    </location>
</feature>
<feature type="compositionally biased region" description="Low complexity" evidence="1">
    <location>
        <begin position="655"/>
        <end position="665"/>
    </location>
</feature>